<dbReference type="Proteomes" id="UP000184440">
    <property type="component" value="Unassembled WGS sequence"/>
</dbReference>
<dbReference type="AlphaFoldDB" id="A0A1M7TU26"/>
<gene>
    <name evidence="2" type="ORF">SAMN05443668_10743</name>
</gene>
<dbReference type="InterPro" id="IPR056079">
    <property type="entry name" value="DUF7662"/>
</dbReference>
<evidence type="ECO:0000259" key="1">
    <source>
        <dbReference type="Pfam" id="PF24698"/>
    </source>
</evidence>
<protein>
    <recommendedName>
        <fullName evidence="1">DUF7662 domain-containing protein</fullName>
    </recommendedName>
</protein>
<proteinExistence type="predicted"/>
<accession>A0A1M7TU26</accession>
<dbReference type="OrthoDB" id="2833825at2"/>
<evidence type="ECO:0000313" key="3">
    <source>
        <dbReference type="Proteomes" id="UP000184440"/>
    </source>
</evidence>
<name>A0A1M7TU26_9ACTN</name>
<evidence type="ECO:0000313" key="2">
    <source>
        <dbReference type="EMBL" id="SHN74244.1"/>
    </source>
</evidence>
<dbReference type="STRING" id="134849.SAMN05443668_10743"/>
<keyword evidence="3" id="KW-1185">Reference proteome</keyword>
<reference evidence="2 3" key="1">
    <citation type="submission" date="2016-11" db="EMBL/GenBank/DDBJ databases">
        <authorList>
            <person name="Jaros S."/>
            <person name="Januszkiewicz K."/>
            <person name="Wedrychowicz H."/>
        </authorList>
    </citation>
    <scope>NUCLEOTIDE SEQUENCE [LARGE SCALE GENOMIC DNA]</scope>
    <source>
        <strain evidence="2 3">DSM 46144</strain>
    </source>
</reference>
<dbReference type="Pfam" id="PF24698">
    <property type="entry name" value="DUF7662"/>
    <property type="match status" value="1"/>
</dbReference>
<organism evidence="2 3">
    <name type="scientific">Cryptosporangium aurantiacum</name>
    <dbReference type="NCBI Taxonomy" id="134849"/>
    <lineage>
        <taxon>Bacteria</taxon>
        <taxon>Bacillati</taxon>
        <taxon>Actinomycetota</taxon>
        <taxon>Actinomycetes</taxon>
        <taxon>Cryptosporangiales</taxon>
        <taxon>Cryptosporangiaceae</taxon>
        <taxon>Cryptosporangium</taxon>
    </lineage>
</organism>
<dbReference type="RefSeq" id="WP_073259863.1">
    <property type="nucleotide sequence ID" value="NZ_FRCS01000007.1"/>
</dbReference>
<sequence>MGKYDPLRRHLAAVPNDQQEIGLSLGEVEGLVGTLPPSARDYRAWWGNSGTSPQAAAWLAAGFVVDRVDLSGGRVAFVRRGRDDFRDPGGYRDPDAYREGFRPFENPDAGQSEAAVQAHLVAHLTRSGWEIQRVADTADSAATERGIDVVARQGHCTWAIEVKGSPRRSGTAAPGEQARHGYAAALLKAVLVRDAYPGYRVAIALPDVPSYRSLFERSRRSLDDLAVTMFFVTAGGHVTSTVSTAGGECG</sequence>
<dbReference type="EMBL" id="FRCS01000007">
    <property type="protein sequence ID" value="SHN74244.1"/>
    <property type="molecule type" value="Genomic_DNA"/>
</dbReference>
<feature type="domain" description="DUF7662" evidence="1">
    <location>
        <begin position="4"/>
        <end position="79"/>
    </location>
</feature>